<comment type="caution">
    <text evidence="6">The sequence shown here is derived from an EMBL/GenBank/DDBJ whole genome shotgun (WGS) entry which is preliminary data.</text>
</comment>
<gene>
    <name evidence="6" type="ORF">GM668_24155</name>
</gene>
<proteinExistence type="predicted"/>
<evidence type="ECO:0000256" key="4">
    <source>
        <dbReference type="ARBA" id="ARBA00022898"/>
    </source>
</evidence>
<dbReference type="SUPFAM" id="SSF53383">
    <property type="entry name" value="PLP-dependent transferases"/>
    <property type="match status" value="1"/>
</dbReference>
<dbReference type="Gene3D" id="3.40.640.10">
    <property type="entry name" value="Type I PLP-dependent aspartate aminotransferase-like (Major domain)"/>
    <property type="match status" value="1"/>
</dbReference>
<dbReference type="GO" id="GO:0030170">
    <property type="term" value="F:pyridoxal phosphate binding"/>
    <property type="evidence" value="ECO:0007669"/>
    <property type="project" value="InterPro"/>
</dbReference>
<name>A0A6L6Q6U6_9BURK</name>
<dbReference type="AlphaFoldDB" id="A0A6L6Q6U6"/>
<keyword evidence="4" id="KW-0663">Pyridoxal phosphate</keyword>
<reference evidence="6 7" key="1">
    <citation type="submission" date="2019-11" db="EMBL/GenBank/DDBJ databases">
        <title>Type strains purchased from KCTC, JCM and DSMZ.</title>
        <authorList>
            <person name="Lu H."/>
        </authorList>
    </citation>
    <scope>NUCLEOTIDE SEQUENCE [LARGE SCALE GENOMIC DNA]</scope>
    <source>
        <strain evidence="6 7">KCTC 42409</strain>
    </source>
</reference>
<keyword evidence="3 6" id="KW-0808">Transferase</keyword>
<keyword evidence="7" id="KW-1185">Reference proteome</keyword>
<evidence type="ECO:0000313" key="6">
    <source>
        <dbReference type="EMBL" id="MTW05174.1"/>
    </source>
</evidence>
<dbReference type="Proteomes" id="UP000484015">
    <property type="component" value="Unassembled WGS sequence"/>
</dbReference>
<dbReference type="InterPro" id="IPR015421">
    <property type="entry name" value="PyrdxlP-dep_Trfase_major"/>
</dbReference>
<dbReference type="CDD" id="cd00609">
    <property type="entry name" value="AAT_like"/>
    <property type="match status" value="1"/>
</dbReference>
<dbReference type="EMBL" id="WNLA01000021">
    <property type="protein sequence ID" value="MTW05174.1"/>
    <property type="molecule type" value="Genomic_DNA"/>
</dbReference>
<evidence type="ECO:0000256" key="2">
    <source>
        <dbReference type="ARBA" id="ARBA00022576"/>
    </source>
</evidence>
<dbReference type="GO" id="GO:0008483">
    <property type="term" value="F:transaminase activity"/>
    <property type="evidence" value="ECO:0007669"/>
    <property type="project" value="UniProtKB-KW"/>
</dbReference>
<sequence>MSQAAGAHTRLDVMNFLNEISARFPAAISFASGRPAQQFIHLQQWMGAGARFVDYFADEKRMPEEQAYHLLGQYGNTNGIINGLIARQVRHDHGIACLAGEVLVTAGGQEAIDLCVRQLCSEPGDVLLARTPTYIGATGVADLHGIEIAGFRCDDEADMADALAAAVARLEQHGKRPRALYLVPDFDNPSASVLSYATRMQLIAYCAAQGIVVLEDNPYGMFRYEGETIPPMYALDSHGCVVFLGTYSKTICPALRVGFAIVPERMLQGQVCGKQVMAQLSQAKSFSTLNTSQVSQAIVGGILLDQQCSLRASIEPAVAYYRGNRDTMLACLDSAFKEWPQQITWNVPQGGFFLVLKLPFDFGAEEADICARQFGVIVMPLSFFALAPGHERHVRLAFSNVGEEAIAEGVKRFAAFVRQRLQGQ</sequence>
<comment type="cofactor">
    <cofactor evidence="1">
        <name>pyridoxal 5'-phosphate</name>
        <dbReference type="ChEBI" id="CHEBI:597326"/>
    </cofactor>
</comment>
<dbReference type="Gene3D" id="3.90.1150.10">
    <property type="entry name" value="Aspartate Aminotransferase, domain 1"/>
    <property type="match status" value="1"/>
</dbReference>
<dbReference type="GO" id="GO:1901605">
    <property type="term" value="P:alpha-amino acid metabolic process"/>
    <property type="evidence" value="ECO:0007669"/>
    <property type="project" value="TreeGrafter"/>
</dbReference>
<dbReference type="PANTHER" id="PTHR42790">
    <property type="entry name" value="AMINOTRANSFERASE"/>
    <property type="match status" value="1"/>
</dbReference>
<organism evidence="6 7">
    <name type="scientific">Pseudoduganella ginsengisoli</name>
    <dbReference type="NCBI Taxonomy" id="1462440"/>
    <lineage>
        <taxon>Bacteria</taxon>
        <taxon>Pseudomonadati</taxon>
        <taxon>Pseudomonadota</taxon>
        <taxon>Betaproteobacteria</taxon>
        <taxon>Burkholderiales</taxon>
        <taxon>Oxalobacteraceae</taxon>
        <taxon>Telluria group</taxon>
        <taxon>Pseudoduganella</taxon>
    </lineage>
</organism>
<dbReference type="InterPro" id="IPR015424">
    <property type="entry name" value="PyrdxlP-dep_Trfase"/>
</dbReference>
<evidence type="ECO:0000256" key="3">
    <source>
        <dbReference type="ARBA" id="ARBA00022679"/>
    </source>
</evidence>
<evidence type="ECO:0000313" key="7">
    <source>
        <dbReference type="Proteomes" id="UP000484015"/>
    </source>
</evidence>
<accession>A0A6L6Q6U6</accession>
<feature type="domain" description="Aminotransferase class I/classII large" evidence="5">
    <location>
        <begin position="90"/>
        <end position="412"/>
    </location>
</feature>
<keyword evidence="2 6" id="KW-0032">Aminotransferase</keyword>
<dbReference type="InterPro" id="IPR050859">
    <property type="entry name" value="Class-I_PLP-dep_aminotransf"/>
</dbReference>
<evidence type="ECO:0000259" key="5">
    <source>
        <dbReference type="Pfam" id="PF00155"/>
    </source>
</evidence>
<dbReference type="RefSeq" id="WP_155441526.1">
    <property type="nucleotide sequence ID" value="NZ_WNLA01000021.1"/>
</dbReference>
<dbReference type="InterPro" id="IPR004839">
    <property type="entry name" value="Aminotransferase_I/II_large"/>
</dbReference>
<evidence type="ECO:0000256" key="1">
    <source>
        <dbReference type="ARBA" id="ARBA00001933"/>
    </source>
</evidence>
<dbReference type="PANTHER" id="PTHR42790:SF19">
    <property type="entry name" value="KYNURENINE_ALPHA-AMINOADIPATE AMINOTRANSFERASE, MITOCHONDRIAL"/>
    <property type="match status" value="1"/>
</dbReference>
<dbReference type="OrthoDB" id="9808770at2"/>
<dbReference type="InterPro" id="IPR015422">
    <property type="entry name" value="PyrdxlP-dep_Trfase_small"/>
</dbReference>
<protein>
    <submittedName>
        <fullName evidence="6">Aminotransferase class I/II-fold pyridoxal phosphate-dependent enzyme</fullName>
    </submittedName>
</protein>
<dbReference type="Pfam" id="PF00155">
    <property type="entry name" value="Aminotran_1_2"/>
    <property type="match status" value="1"/>
</dbReference>